<evidence type="ECO:0000256" key="2">
    <source>
        <dbReference type="ARBA" id="ARBA00023002"/>
    </source>
</evidence>
<dbReference type="SUPFAM" id="SSF51735">
    <property type="entry name" value="NAD(P)-binding Rossmann-fold domains"/>
    <property type="match status" value="1"/>
</dbReference>
<evidence type="ECO:0000259" key="3">
    <source>
        <dbReference type="Pfam" id="PF18588"/>
    </source>
</evidence>
<dbReference type="InterPro" id="IPR002347">
    <property type="entry name" value="SDR_fam"/>
</dbReference>
<dbReference type="InterPro" id="IPR041307">
    <property type="entry name" value="WcbI"/>
</dbReference>
<dbReference type="Gene3D" id="1.25.40.10">
    <property type="entry name" value="Tetratricopeptide repeat domain"/>
    <property type="match status" value="1"/>
</dbReference>
<keyword evidence="2" id="KW-0560">Oxidoreductase</keyword>
<dbReference type="Gene3D" id="3.40.50.720">
    <property type="entry name" value="NAD(P)-binding Rossmann-like Domain"/>
    <property type="match status" value="1"/>
</dbReference>
<dbReference type="Pfam" id="PF18588">
    <property type="entry name" value="WcbI"/>
    <property type="match status" value="1"/>
</dbReference>
<gene>
    <name evidence="4" type="ORF">V8J38_15265</name>
</gene>
<dbReference type="PRINTS" id="PR00080">
    <property type="entry name" value="SDRFAMILY"/>
</dbReference>
<dbReference type="InterPro" id="IPR036291">
    <property type="entry name" value="NAD(P)-bd_dom_sf"/>
</dbReference>
<protein>
    <submittedName>
        <fullName evidence="4">SDR family oxidoreductase</fullName>
    </submittedName>
</protein>
<dbReference type="Gene3D" id="3.40.50.12080">
    <property type="match status" value="1"/>
</dbReference>
<dbReference type="PRINTS" id="PR00081">
    <property type="entry name" value="GDHRDH"/>
</dbReference>
<reference evidence="4 5" key="1">
    <citation type="submission" date="2024-02" db="EMBL/GenBank/DDBJ databases">
        <title>Distribution and functional of Brevundimonas-related endobacteria within Verticillium dahliae.</title>
        <authorList>
            <person name="Zeng H."/>
        </authorList>
    </citation>
    <scope>NUCLEOTIDE SEQUENCE [LARGE SCALE GENOMIC DNA]</scope>
    <source>
        <strain evidence="4 5">TRM 44200</strain>
    </source>
</reference>
<evidence type="ECO:0000256" key="1">
    <source>
        <dbReference type="ARBA" id="ARBA00006484"/>
    </source>
</evidence>
<evidence type="ECO:0000313" key="5">
    <source>
        <dbReference type="Proteomes" id="UP001363460"/>
    </source>
</evidence>
<keyword evidence="5" id="KW-1185">Reference proteome</keyword>
<evidence type="ECO:0000313" key="4">
    <source>
        <dbReference type="EMBL" id="WWT54590.1"/>
    </source>
</evidence>
<dbReference type="PANTHER" id="PTHR42760:SF133">
    <property type="entry name" value="3-OXOACYL-[ACYL-CARRIER-PROTEIN] REDUCTASE"/>
    <property type="match status" value="1"/>
</dbReference>
<feature type="domain" description="Polysaccharide biosynthesis enzyme WcbI" evidence="3">
    <location>
        <begin position="15"/>
        <end position="214"/>
    </location>
</feature>
<comment type="similarity">
    <text evidence="1">Belongs to the short-chain dehydrogenases/reductases (SDR) family.</text>
</comment>
<accession>A0ABZ2II24</accession>
<organism evidence="4 5">
    <name type="scientific">Brevundimonas olei</name>
    <dbReference type="NCBI Taxonomy" id="657642"/>
    <lineage>
        <taxon>Bacteria</taxon>
        <taxon>Pseudomonadati</taxon>
        <taxon>Pseudomonadota</taxon>
        <taxon>Alphaproteobacteria</taxon>
        <taxon>Caulobacterales</taxon>
        <taxon>Caulobacteraceae</taxon>
        <taxon>Brevundimonas</taxon>
    </lineage>
</organism>
<proteinExistence type="inferred from homology"/>
<dbReference type="InterPro" id="IPR011990">
    <property type="entry name" value="TPR-like_helical_dom_sf"/>
</dbReference>
<dbReference type="Proteomes" id="UP001363460">
    <property type="component" value="Chromosome"/>
</dbReference>
<name>A0ABZ2II24_9CAUL</name>
<dbReference type="PANTHER" id="PTHR42760">
    <property type="entry name" value="SHORT-CHAIN DEHYDROGENASES/REDUCTASES FAMILY MEMBER"/>
    <property type="match status" value="1"/>
</dbReference>
<dbReference type="Pfam" id="PF13561">
    <property type="entry name" value="adh_short_C2"/>
    <property type="match status" value="1"/>
</dbReference>
<dbReference type="RefSeq" id="WP_291783255.1">
    <property type="nucleotide sequence ID" value="NZ_CP146369.1"/>
</dbReference>
<dbReference type="SUPFAM" id="SSF48452">
    <property type="entry name" value="TPR-like"/>
    <property type="match status" value="1"/>
</dbReference>
<dbReference type="EMBL" id="CP146369">
    <property type="protein sequence ID" value="WWT54590.1"/>
    <property type="molecule type" value="Genomic_DNA"/>
</dbReference>
<sequence>MIAGVVEGSERPIIACLGNCQSGAIRAFLMTVPEISRDHDVVLVYQPTKSFEALRPRVRAVIQQVTHGWDDFRLTKDDLPPDAVMIRYPAMLQNYLWPQIPFQKRRIAGDSATKTKLFPYTICDDLVLRLVGDGVSKDQLLESYFAVDILKKYPLDRLQAINAAKARQLDDMSDFRLWDQMETGGPTMRTANHPGGRLMAHVLEQIVERLPLEDRDYALKLARARADGIGIQNLDAPIHPAIAAHFGLDWAKDRRWSFWHEGDFTFEQHLLRLYDYSHNTTYWAAREALKRKEDATALLAQAVEELPESVEVLKAYIAELSRAKRPAEVAEATRRLHNLSPTPSHAVRLAGALRRVGENEEANRLLSALDSTDPNILMALAQGLAEGAPQRIEIEHKAAKADPDNLQVLLAQAKIHEDKGELAQALATLDRAAYVSNWAASVRKRQDILKARMTTVAENALSTAPPARHEAPAMTSAPSPAMKTVQQLGDLTGRVCVVTGGAGHIGRAIAEAYLESGAAVVLLDRALDGAADLLANSAWAGRLSVQSCDLSDDTSIHASAQEILKRHPTVDVLVHNAGFVGTSASDGWVTPFETQSPALFRAATEINLVAPFVLTQALLPGLQRSAAASVINVGSIYGLVGPDWGLYEGTASGNPAGYAASKGGLMQLTRWMATSLGPRIRVNALCPGGVERGQDERFQSRYVAKTPLARMATPEDFKGVALFLGSDLSAYVTGQVLAVDGGWTAW</sequence>